<evidence type="ECO:0000313" key="2">
    <source>
        <dbReference type="EMBL" id="QFU99882.1"/>
    </source>
</evidence>
<name>A0A5P9QFL3_9MICO</name>
<dbReference type="KEGG" id="lxl:KDY119_03418"/>
<protein>
    <recommendedName>
        <fullName evidence="1">YdhG-like domain-containing protein</fullName>
    </recommendedName>
</protein>
<evidence type="ECO:0000259" key="1">
    <source>
        <dbReference type="Pfam" id="PF08818"/>
    </source>
</evidence>
<evidence type="ECO:0000313" key="3">
    <source>
        <dbReference type="Proteomes" id="UP000326702"/>
    </source>
</evidence>
<proteinExistence type="predicted"/>
<dbReference type="Gene3D" id="3.90.1150.200">
    <property type="match status" value="1"/>
</dbReference>
<dbReference type="EMBL" id="CP045529">
    <property type="protein sequence ID" value="QFU99882.1"/>
    <property type="molecule type" value="Genomic_DNA"/>
</dbReference>
<sequence>MGTVDDYLAGLPDDDRDVVGHVYEVAQARVPDAEQGTSYGMAALVLDGKPLLAVVRSKAHVGIYPFSPAAVEAVVGQVDAVEGSGRAKGTIRFDPAHPLPDDVVTALVDARVAQIRG</sequence>
<dbReference type="Pfam" id="PF08818">
    <property type="entry name" value="DUF1801"/>
    <property type="match status" value="1"/>
</dbReference>
<gene>
    <name evidence="2" type="ORF">KDY119_03418</name>
</gene>
<organism evidence="2 3">
    <name type="scientific">Luteimicrobium xylanilyticum</name>
    <dbReference type="NCBI Taxonomy" id="1133546"/>
    <lineage>
        <taxon>Bacteria</taxon>
        <taxon>Bacillati</taxon>
        <taxon>Actinomycetota</taxon>
        <taxon>Actinomycetes</taxon>
        <taxon>Micrococcales</taxon>
        <taxon>Luteimicrobium</taxon>
    </lineage>
</organism>
<dbReference type="SUPFAM" id="SSF159888">
    <property type="entry name" value="YdhG-like"/>
    <property type="match status" value="1"/>
</dbReference>
<dbReference type="OrthoDB" id="3236524at2"/>
<dbReference type="Proteomes" id="UP000326702">
    <property type="component" value="Chromosome"/>
</dbReference>
<dbReference type="InterPro" id="IPR014922">
    <property type="entry name" value="YdhG-like"/>
</dbReference>
<dbReference type="RefSeq" id="WP_036947690.1">
    <property type="nucleotide sequence ID" value="NZ_BAABIH010000010.1"/>
</dbReference>
<keyword evidence="3" id="KW-1185">Reference proteome</keyword>
<reference evidence="2 3" key="1">
    <citation type="submission" date="2019-10" db="EMBL/GenBank/DDBJ databases">
        <title>Genome sequence of Luteimicrobium xylanilyticum HY-24.</title>
        <authorList>
            <person name="Kim D.Y."/>
            <person name="Park H.-Y."/>
        </authorList>
    </citation>
    <scope>NUCLEOTIDE SEQUENCE [LARGE SCALE GENOMIC DNA]</scope>
    <source>
        <strain evidence="2 3">HY-24</strain>
    </source>
</reference>
<feature type="domain" description="YdhG-like" evidence="1">
    <location>
        <begin position="16"/>
        <end position="112"/>
    </location>
</feature>
<accession>A0A5P9QFL3</accession>
<dbReference type="AlphaFoldDB" id="A0A5P9QFL3"/>